<name>A0A4Y9ZMV7_9AGAM</name>
<gene>
    <name evidence="1" type="ORF">EWM64_g8700</name>
</gene>
<dbReference type="AlphaFoldDB" id="A0A4Y9ZMV7"/>
<keyword evidence="2" id="KW-1185">Reference proteome</keyword>
<evidence type="ECO:0000313" key="2">
    <source>
        <dbReference type="Proteomes" id="UP000298061"/>
    </source>
</evidence>
<accession>A0A4Y9ZMV7</accession>
<sequence>MPFLKDLFLAYSMTDFSSDYSITDSMSPSAVILPQLEALQFTSKTLPECAIFMRHVSLPQTTHIRLNCASETFEETILPFSYLPPKRLGGLDPLPHRKIIVRFDSLYFWIFSFPSATDGYPSDIGASRLTMKTPRRGSQHVETGIAIVRLLGPLGLQSVTSLALGTREDFTGWSPILSVMHAVEEIEIPEHSWQPIARSLLINVLPDADDNLVPHMHMLCPHLRRLQFNDRFEKSRVDLAFFEVLATVLDERQESGSLVEAIVQGKHVTSRELRSLEEMKCNKVWKLVKQ</sequence>
<dbReference type="EMBL" id="SFCI01001629">
    <property type="protein sequence ID" value="TFY75313.1"/>
    <property type="molecule type" value="Genomic_DNA"/>
</dbReference>
<evidence type="ECO:0000313" key="1">
    <source>
        <dbReference type="EMBL" id="TFY75313.1"/>
    </source>
</evidence>
<comment type="caution">
    <text evidence="1">The sequence shown here is derived from an EMBL/GenBank/DDBJ whole genome shotgun (WGS) entry which is preliminary data.</text>
</comment>
<dbReference type="Proteomes" id="UP000298061">
    <property type="component" value="Unassembled WGS sequence"/>
</dbReference>
<organism evidence="1 2">
    <name type="scientific">Hericium alpestre</name>
    <dbReference type="NCBI Taxonomy" id="135208"/>
    <lineage>
        <taxon>Eukaryota</taxon>
        <taxon>Fungi</taxon>
        <taxon>Dikarya</taxon>
        <taxon>Basidiomycota</taxon>
        <taxon>Agaricomycotina</taxon>
        <taxon>Agaricomycetes</taxon>
        <taxon>Russulales</taxon>
        <taxon>Hericiaceae</taxon>
        <taxon>Hericium</taxon>
    </lineage>
</organism>
<reference evidence="1 2" key="1">
    <citation type="submission" date="2019-02" db="EMBL/GenBank/DDBJ databases">
        <title>Genome sequencing of the rare red list fungi Hericium alpestre (H. flagellum).</title>
        <authorList>
            <person name="Buettner E."/>
            <person name="Kellner H."/>
        </authorList>
    </citation>
    <scope>NUCLEOTIDE SEQUENCE [LARGE SCALE GENOMIC DNA]</scope>
    <source>
        <strain evidence="1 2">DSM 108284</strain>
    </source>
</reference>
<proteinExistence type="predicted"/>
<protein>
    <submittedName>
        <fullName evidence="1">Uncharacterized protein</fullName>
    </submittedName>
</protein>